<dbReference type="AlphaFoldDB" id="A0A212K7V7"/>
<accession>A0A212K7V7</accession>
<dbReference type="EMBL" id="FLUL01000001">
    <property type="protein sequence ID" value="SBW07829.1"/>
    <property type="molecule type" value="Genomic_DNA"/>
</dbReference>
<gene>
    <name evidence="1" type="ORF">KL86DYS2_13232</name>
</gene>
<proteinExistence type="predicted"/>
<sequence>MGYQVFGLKQYSKINKNKLNDKTKVTRLRLLLLYYFPYI</sequence>
<organism evidence="1">
    <name type="scientific">uncultured Dysgonomonas sp</name>
    <dbReference type="NCBI Taxonomy" id="206096"/>
    <lineage>
        <taxon>Bacteria</taxon>
        <taxon>Pseudomonadati</taxon>
        <taxon>Bacteroidota</taxon>
        <taxon>Bacteroidia</taxon>
        <taxon>Bacteroidales</taxon>
        <taxon>Dysgonomonadaceae</taxon>
        <taxon>Dysgonomonas</taxon>
        <taxon>environmental samples</taxon>
    </lineage>
</organism>
<reference evidence="1" key="1">
    <citation type="submission" date="2016-04" db="EMBL/GenBank/DDBJ databases">
        <authorList>
            <person name="Evans L.H."/>
            <person name="Alamgir A."/>
            <person name="Owens N."/>
            <person name="Weber N.D."/>
            <person name="Virtaneva K."/>
            <person name="Barbian K."/>
            <person name="Babar A."/>
            <person name="Rosenke K."/>
        </authorList>
    </citation>
    <scope>NUCLEOTIDE SEQUENCE</scope>
    <source>
        <strain evidence="1">86-2</strain>
    </source>
</reference>
<evidence type="ECO:0000313" key="1">
    <source>
        <dbReference type="EMBL" id="SBW07829.1"/>
    </source>
</evidence>
<name>A0A212K7V7_9BACT</name>
<protein>
    <submittedName>
        <fullName evidence="1">Uncharacterized protein</fullName>
    </submittedName>
</protein>